<protein>
    <submittedName>
        <fullName evidence="1">Uncharacterized protein</fullName>
    </submittedName>
</protein>
<evidence type="ECO:0000313" key="1">
    <source>
        <dbReference type="EMBL" id="JAR86807.1"/>
    </source>
</evidence>
<proteinExistence type="predicted"/>
<dbReference type="AlphaFoldDB" id="A0A147B7T1"/>
<organism evidence="1">
    <name type="scientific">Alectorobius mimon</name>
    <dbReference type="NCBI Taxonomy" id="360319"/>
    <lineage>
        <taxon>Eukaryota</taxon>
        <taxon>Metazoa</taxon>
        <taxon>Ecdysozoa</taxon>
        <taxon>Arthropoda</taxon>
        <taxon>Chelicerata</taxon>
        <taxon>Arachnida</taxon>
        <taxon>Acari</taxon>
        <taxon>Parasitiformes</taxon>
        <taxon>Ixodida</taxon>
        <taxon>Ixodoidea</taxon>
        <taxon>Argasidae</taxon>
        <taxon>Ornithodorinae</taxon>
        <taxon>Alectorobius</taxon>
    </lineage>
</organism>
<reference evidence="1" key="1">
    <citation type="submission" date="2016-03" db="EMBL/GenBank/DDBJ databases">
        <title>Gut transcriptome analysis on engorged females of Ornithodoros mimon (Acari: Argasidae) and phylogenetic inferences of soft ticks.</title>
        <authorList>
            <person name="Landulfo G.A."/>
            <person name="Giovanni D."/>
            <person name="Carvalho E."/>
            <person name="Junqueira-de-Azevedo I."/>
            <person name="Patane J."/>
            <person name="Mendoca R."/>
            <person name="Barros-Battesti D."/>
        </authorList>
    </citation>
    <scope>NUCLEOTIDE SEQUENCE</scope>
    <source>
        <strain evidence="1">Females</strain>
        <tissue evidence="1">Gut</tissue>
    </source>
</reference>
<sequence length="104" mass="11214">ESAPKSDIELICGEFDPLSKPVEDIAPVIDSGKKVRPLDFADSLGLSIPLSPTKVPGNDVRGQEFCSVRPKHPAEGTDPFEAVQHSRTFSSVLHQARTLSESTT</sequence>
<dbReference type="EMBL" id="GEIB01001432">
    <property type="protein sequence ID" value="JAR86807.1"/>
    <property type="molecule type" value="Transcribed_RNA"/>
</dbReference>
<feature type="non-terminal residue" evidence="1">
    <location>
        <position position="1"/>
    </location>
</feature>
<name>A0A147B7T1_9ACAR</name>
<accession>A0A147B7T1</accession>